<protein>
    <recommendedName>
        <fullName evidence="5">DUF3868 domain-containing protein</fullName>
    </recommendedName>
</protein>
<comment type="caution">
    <text evidence="3">The sequence shown here is derived from an EMBL/GenBank/DDBJ whole genome shotgun (WGS) entry which is preliminary data.</text>
</comment>
<gene>
    <name evidence="3" type="ORF">HMPREF0653_00730</name>
</gene>
<dbReference type="EMBL" id="AWUY01000059">
    <property type="protein sequence ID" value="ERJ79028.1"/>
    <property type="molecule type" value="Genomic_DNA"/>
</dbReference>
<dbReference type="Proteomes" id="UP000016660">
    <property type="component" value="Unassembled WGS sequence"/>
</dbReference>
<feature type="region of interest" description="Disordered" evidence="1">
    <location>
        <begin position="235"/>
        <end position="260"/>
    </location>
</feature>
<sequence>MNMTKIKLFLFIFLGSSLPVFGQSTFTLLPKFHVGDTLVYKAKTLNNQNLLNAVPNANVISRTFQLIVKSEDSNGNLKVDYVMKDVEMGELNEVLKQISIAERIEKFFKEDILRIPIQLTINPAGRLLSIDNKDEIANIYMERMFPIVIEIAKKAKKYKPTDKEIQEAKEAMKEKFDIEKMLEEIPGLFKYYGQPLMEGKSETVDSVTTKYIVARMDDGTTWLKTDIDLMHGKEEIEEANPGEEFLSEEGGEDSEEDEEPFELNMTATMKEDYKFDKEGIVTYLKIFATIEMDSLDENNTDIEGGTEATLLEIRR</sequence>
<organism evidence="3 4">
    <name type="scientific">Prevotella disiens JCM 6334 = ATCC 29426</name>
    <dbReference type="NCBI Taxonomy" id="1235811"/>
    <lineage>
        <taxon>Bacteria</taxon>
        <taxon>Pseudomonadati</taxon>
        <taxon>Bacteroidota</taxon>
        <taxon>Bacteroidia</taxon>
        <taxon>Bacteroidales</taxon>
        <taxon>Prevotellaceae</taxon>
        <taxon>Prevotella</taxon>
    </lineage>
</organism>
<dbReference type="GeneID" id="91081683"/>
<accession>A0ABN0NTV8</accession>
<keyword evidence="2" id="KW-0732">Signal</keyword>
<feature type="chain" id="PRO_5047158826" description="DUF3868 domain-containing protein" evidence="2">
    <location>
        <begin position="23"/>
        <end position="315"/>
    </location>
</feature>
<feature type="signal peptide" evidence="2">
    <location>
        <begin position="1"/>
        <end position="22"/>
    </location>
</feature>
<evidence type="ECO:0000256" key="2">
    <source>
        <dbReference type="SAM" id="SignalP"/>
    </source>
</evidence>
<evidence type="ECO:0000313" key="3">
    <source>
        <dbReference type="EMBL" id="ERJ79028.1"/>
    </source>
</evidence>
<evidence type="ECO:0000313" key="4">
    <source>
        <dbReference type="Proteomes" id="UP000016660"/>
    </source>
</evidence>
<reference evidence="3 4" key="1">
    <citation type="submission" date="2013-06" db="EMBL/GenBank/DDBJ databases">
        <authorList>
            <person name="Weinstock G."/>
            <person name="Sodergren E."/>
            <person name="Lobos E.A."/>
            <person name="Fulton L."/>
            <person name="Fulton R."/>
            <person name="Courtney L."/>
            <person name="Fronick C."/>
            <person name="O'Laughlin M."/>
            <person name="Godfrey J."/>
            <person name="Wilson R.M."/>
            <person name="Miner T."/>
            <person name="Farmer C."/>
            <person name="Delehaunty K."/>
            <person name="Cordes M."/>
            <person name="Minx P."/>
            <person name="Tomlinson C."/>
            <person name="Chen J."/>
            <person name="Wollam A."/>
            <person name="Pepin K.H."/>
            <person name="Bhonagiri V."/>
            <person name="Zhang X."/>
            <person name="Warren W."/>
            <person name="Mitreva M."/>
            <person name="Mardis E.R."/>
            <person name="Wilson R.K."/>
        </authorList>
    </citation>
    <scope>NUCLEOTIDE SEQUENCE [LARGE SCALE GENOMIC DNA]</scope>
    <source>
        <strain evidence="3 4">ATCC 29426</strain>
    </source>
</reference>
<dbReference type="RefSeq" id="WP_021668308.1">
    <property type="nucleotide sequence ID" value="NZ_BAIS01000042.1"/>
</dbReference>
<evidence type="ECO:0000256" key="1">
    <source>
        <dbReference type="SAM" id="MobiDB-lite"/>
    </source>
</evidence>
<keyword evidence="4" id="KW-1185">Reference proteome</keyword>
<evidence type="ECO:0008006" key="5">
    <source>
        <dbReference type="Google" id="ProtNLM"/>
    </source>
</evidence>
<name>A0ABN0NTV8_9BACT</name>
<proteinExistence type="predicted"/>